<reference evidence="2 3" key="1">
    <citation type="submission" date="2014-04" db="EMBL/GenBank/DDBJ databases">
        <title>Evolutionary Origins and Diversification of the Mycorrhizal Mutualists.</title>
        <authorList>
            <consortium name="DOE Joint Genome Institute"/>
            <consortium name="Mycorrhizal Genomics Consortium"/>
            <person name="Kohler A."/>
            <person name="Kuo A."/>
            <person name="Nagy L.G."/>
            <person name="Floudas D."/>
            <person name="Copeland A."/>
            <person name="Barry K.W."/>
            <person name="Cichocki N."/>
            <person name="Veneault-Fourrey C."/>
            <person name="LaButti K."/>
            <person name="Lindquist E.A."/>
            <person name="Lipzen A."/>
            <person name="Lundell T."/>
            <person name="Morin E."/>
            <person name="Murat C."/>
            <person name="Riley R."/>
            <person name="Ohm R."/>
            <person name="Sun H."/>
            <person name="Tunlid A."/>
            <person name="Henrissat B."/>
            <person name="Grigoriev I.V."/>
            <person name="Hibbett D.S."/>
            <person name="Martin F."/>
        </authorList>
    </citation>
    <scope>NUCLEOTIDE SEQUENCE [LARGE SCALE GENOMIC DNA]</scope>
    <source>
        <strain evidence="2 3">Koide BX008</strain>
    </source>
</reference>
<evidence type="ECO:0000313" key="3">
    <source>
        <dbReference type="Proteomes" id="UP000054549"/>
    </source>
</evidence>
<sequence length="397" mass="45373">MDDSSDIGNQADMQWHSLDLVLLKFSTGEYHPLARRPRIHIQRSTEVEPRVSARIVGDNLALIVHSYYGTFSDKLIIFDWKIGRRLLQHEASKNAYFSLDFVSPELLFVPNSVLSHFEVWHIPPNQLNGKPPIQILSLQIPAVSPQYSIFNLGCYGEPNPFLHSMPYLPPRPFFSSPESSIIMVTLRMSSNLRLGGRRASYNIFMHRCALLDTIQKWTSPSLLEQQEYLLRSLTNEVTVGFDDATSKVLSTNSILHKLVYISMYLPQSPLGKVGSPHLLMVRKPNPRDSRKSMVSVADFNQHNFRRNAEMMAQLRGREGENNGNNEEGKEEEEKENFEVLDHGGVFSEEVYMGLKCVVYRAPDNYDFDIVLMGEQRLLGLKFNLEGFFESVKVLYIG</sequence>
<evidence type="ECO:0000313" key="2">
    <source>
        <dbReference type="EMBL" id="KIL63046.1"/>
    </source>
</evidence>
<protein>
    <submittedName>
        <fullName evidence="2">Uncharacterized protein</fullName>
    </submittedName>
</protein>
<organism evidence="2 3">
    <name type="scientific">Amanita muscaria (strain Koide BX008)</name>
    <dbReference type="NCBI Taxonomy" id="946122"/>
    <lineage>
        <taxon>Eukaryota</taxon>
        <taxon>Fungi</taxon>
        <taxon>Dikarya</taxon>
        <taxon>Basidiomycota</taxon>
        <taxon>Agaricomycotina</taxon>
        <taxon>Agaricomycetes</taxon>
        <taxon>Agaricomycetidae</taxon>
        <taxon>Agaricales</taxon>
        <taxon>Pluteineae</taxon>
        <taxon>Amanitaceae</taxon>
        <taxon>Amanita</taxon>
    </lineage>
</organism>
<gene>
    <name evidence="2" type="ORF">M378DRAFT_12420</name>
</gene>
<feature type="region of interest" description="Disordered" evidence="1">
    <location>
        <begin position="314"/>
        <end position="335"/>
    </location>
</feature>
<dbReference type="InParanoid" id="A0A0C2X1M9"/>
<dbReference type="AlphaFoldDB" id="A0A0C2X1M9"/>
<proteinExistence type="predicted"/>
<dbReference type="OrthoDB" id="2751409at2759"/>
<dbReference type="EMBL" id="KN818263">
    <property type="protein sequence ID" value="KIL63046.1"/>
    <property type="molecule type" value="Genomic_DNA"/>
</dbReference>
<dbReference type="Proteomes" id="UP000054549">
    <property type="component" value="Unassembled WGS sequence"/>
</dbReference>
<evidence type="ECO:0000256" key="1">
    <source>
        <dbReference type="SAM" id="MobiDB-lite"/>
    </source>
</evidence>
<name>A0A0C2X1M9_AMAMK</name>
<dbReference type="HOGENOM" id="CLU_007279_0_1_1"/>
<dbReference type="STRING" id="946122.A0A0C2X1M9"/>
<accession>A0A0C2X1M9</accession>
<keyword evidence="3" id="KW-1185">Reference proteome</keyword>